<reference evidence="1" key="1">
    <citation type="journal article" date="2014" name="Int. J. Syst. Evol. Microbiol.">
        <title>Complete genome sequence of Corynebacterium casei LMG S-19264T (=DSM 44701T), isolated from a smear-ripened cheese.</title>
        <authorList>
            <consortium name="US DOE Joint Genome Institute (JGI-PGF)"/>
            <person name="Walter F."/>
            <person name="Albersmeier A."/>
            <person name="Kalinowski J."/>
            <person name="Ruckert C."/>
        </authorList>
    </citation>
    <scope>NUCLEOTIDE SEQUENCE</scope>
    <source>
        <strain evidence="1">KCTC 42651</strain>
    </source>
</reference>
<evidence type="ECO:0000313" key="2">
    <source>
        <dbReference type="Proteomes" id="UP000630353"/>
    </source>
</evidence>
<organism evidence="1 2">
    <name type="scientific">Thalassobaculum fulvum</name>
    <dbReference type="NCBI Taxonomy" id="1633335"/>
    <lineage>
        <taxon>Bacteria</taxon>
        <taxon>Pseudomonadati</taxon>
        <taxon>Pseudomonadota</taxon>
        <taxon>Alphaproteobacteria</taxon>
        <taxon>Rhodospirillales</taxon>
        <taxon>Thalassobaculaceae</taxon>
        <taxon>Thalassobaculum</taxon>
    </lineage>
</organism>
<evidence type="ECO:0000313" key="1">
    <source>
        <dbReference type="EMBL" id="GHD48939.1"/>
    </source>
</evidence>
<name>A0A918XR29_9PROT</name>
<accession>A0A918XR29</accession>
<dbReference type="EMBL" id="BMZS01000004">
    <property type="protein sequence ID" value="GHD48939.1"/>
    <property type="molecule type" value="Genomic_DNA"/>
</dbReference>
<evidence type="ECO:0008006" key="3">
    <source>
        <dbReference type="Google" id="ProtNLM"/>
    </source>
</evidence>
<gene>
    <name evidence="1" type="ORF">GCM10017083_20620</name>
</gene>
<reference evidence="1" key="2">
    <citation type="submission" date="2020-09" db="EMBL/GenBank/DDBJ databases">
        <authorList>
            <person name="Sun Q."/>
            <person name="Kim S."/>
        </authorList>
    </citation>
    <scope>NUCLEOTIDE SEQUENCE</scope>
    <source>
        <strain evidence="1">KCTC 42651</strain>
    </source>
</reference>
<keyword evidence="2" id="KW-1185">Reference proteome</keyword>
<dbReference type="AlphaFoldDB" id="A0A918XR29"/>
<comment type="caution">
    <text evidence="1">The sequence shown here is derived from an EMBL/GenBank/DDBJ whole genome shotgun (WGS) entry which is preliminary data.</text>
</comment>
<dbReference type="RefSeq" id="WP_189989054.1">
    <property type="nucleotide sequence ID" value="NZ_BMZS01000004.1"/>
</dbReference>
<proteinExistence type="predicted"/>
<dbReference type="Proteomes" id="UP000630353">
    <property type="component" value="Unassembled WGS sequence"/>
</dbReference>
<protein>
    <recommendedName>
        <fullName evidence="3">YfiR family protein</fullName>
    </recommendedName>
</protein>
<dbReference type="InterPro" id="IPR025293">
    <property type="entry name" value="YfiR/HmsC-like"/>
</dbReference>
<dbReference type="Pfam" id="PF13689">
    <property type="entry name" value="DUF4154"/>
    <property type="match status" value="1"/>
</dbReference>
<sequence length="174" mass="18729">MALASLLATGAVAHPDDDPKAAAVKAAFVYNFAKFATWPARRFLSPSAPVILCVRGDDLEWRALRPLTEKQIGEHPVEVRVLDADMPVDACHIFFSSEFVSGGSLRDALATASRYAVLMVSDMPGFASLGGHIGLVQDHNRLRFQVNLDSVTRTGVKLSSKLLQLAEIVGPASQ</sequence>